<feature type="region of interest" description="Disordered" evidence="1">
    <location>
        <begin position="289"/>
        <end position="336"/>
    </location>
</feature>
<reference evidence="2 3" key="1">
    <citation type="submission" date="2020-08" db="EMBL/GenBank/DDBJ databases">
        <title>Complete genome sequence of Entomobacter blattae G55GP.</title>
        <authorList>
            <person name="Poehlein A."/>
            <person name="Guzman J."/>
            <person name="Daniel R."/>
            <person name="Vilcinskas A."/>
        </authorList>
    </citation>
    <scope>NUCLEOTIDE SEQUENCE [LARGE SCALE GENOMIC DNA]</scope>
    <source>
        <strain evidence="2 3">G55GP</strain>
    </source>
</reference>
<accession>A0A7H1NQ91</accession>
<dbReference type="PROSITE" id="PS51257">
    <property type="entry name" value="PROKAR_LIPOPROTEIN"/>
    <property type="match status" value="1"/>
</dbReference>
<evidence type="ECO:0000313" key="3">
    <source>
        <dbReference type="Proteomes" id="UP000516349"/>
    </source>
</evidence>
<name>A0A7H1NQ91_9PROT</name>
<feature type="compositionally biased region" description="Polar residues" evidence="1">
    <location>
        <begin position="326"/>
        <end position="336"/>
    </location>
</feature>
<sequence length="336" mass="35782">MKKETKGLVTALSMASMVFLAGCVDIPRPFRHPDEATQKLSSPPPSRLVIVPATQTLLDNKGSELWRQDMVKALVSQTVPVVAREASEGDWLLAVSASITGNQVTPLYVITDPGGKERARKQGEPVAANLWSSGDPVFLDAVAQQGAVVVSGMLTGIQAQTMAQDPKSLKNRAAKVYFVGVKGAPGDGNISIARQFYKSFPDKMNIIQTTPKEADFTVSCQVSVTAGAKGTTGHPLDNVEIVWTVLNKEGKEAGKVSQLNAVAAHSLDKFWDSVATVVAEEAAGGIKQVITNNSGRNNRPLPEPNAHSPSYPSIGEEEKDRGPNDIQANSSAKNQE</sequence>
<organism evidence="2 3">
    <name type="scientific">Entomobacter blattae</name>
    <dbReference type="NCBI Taxonomy" id="2762277"/>
    <lineage>
        <taxon>Bacteria</taxon>
        <taxon>Pseudomonadati</taxon>
        <taxon>Pseudomonadota</taxon>
        <taxon>Alphaproteobacteria</taxon>
        <taxon>Acetobacterales</taxon>
        <taxon>Acetobacteraceae</taxon>
        <taxon>Entomobacter</taxon>
    </lineage>
</organism>
<evidence type="ECO:0000313" key="2">
    <source>
        <dbReference type="EMBL" id="QNT77951.1"/>
    </source>
</evidence>
<dbReference type="AlphaFoldDB" id="A0A7H1NQ91"/>
<evidence type="ECO:0008006" key="4">
    <source>
        <dbReference type="Google" id="ProtNLM"/>
    </source>
</evidence>
<gene>
    <name evidence="2" type="ORF">JGUZn3_07100</name>
</gene>
<protein>
    <recommendedName>
        <fullName evidence="4">Lipoprotein</fullName>
    </recommendedName>
</protein>
<proteinExistence type="predicted"/>
<dbReference type="KEGG" id="ebla:JGUZn3_07100"/>
<evidence type="ECO:0000256" key="1">
    <source>
        <dbReference type="SAM" id="MobiDB-lite"/>
    </source>
</evidence>
<dbReference type="Proteomes" id="UP000516349">
    <property type="component" value="Chromosome"/>
</dbReference>
<dbReference type="EMBL" id="CP060244">
    <property type="protein sequence ID" value="QNT77951.1"/>
    <property type="molecule type" value="Genomic_DNA"/>
</dbReference>
<keyword evidence="3" id="KW-1185">Reference proteome</keyword>
<dbReference type="RefSeq" id="WP_203414340.1">
    <property type="nucleotide sequence ID" value="NZ_CP060244.1"/>
</dbReference>